<evidence type="ECO:0000313" key="1">
    <source>
        <dbReference type="EMBL" id="QBP33388.1"/>
    </source>
</evidence>
<evidence type="ECO:0000313" key="2">
    <source>
        <dbReference type="Proteomes" id="UP000295568"/>
    </source>
</evidence>
<dbReference type="KEGG" id="vg:55012083"/>
<name>A0A482JHG1_9CAUD</name>
<dbReference type="EMBL" id="MK524501">
    <property type="protein sequence ID" value="QBP33388.1"/>
    <property type="molecule type" value="Genomic_DNA"/>
</dbReference>
<dbReference type="InterPro" id="IPR044925">
    <property type="entry name" value="His-Me_finger_sf"/>
</dbReference>
<keyword evidence="1" id="KW-0540">Nuclease</keyword>
<keyword evidence="1" id="KW-0255">Endonuclease</keyword>
<accession>A0A482JHG1</accession>
<dbReference type="GO" id="GO:0004519">
    <property type="term" value="F:endonuclease activity"/>
    <property type="evidence" value="ECO:0007669"/>
    <property type="project" value="UniProtKB-KW"/>
</dbReference>
<dbReference type="InterPro" id="IPR038563">
    <property type="entry name" value="Endonuclease_7_sf"/>
</dbReference>
<gene>
    <name evidence="1" type="primary">127</name>
    <name evidence="1" type="ORF">SEA_BRUTONGASTER_127</name>
</gene>
<dbReference type="Pfam" id="PF02945">
    <property type="entry name" value="Endonuclease_7"/>
    <property type="match status" value="1"/>
</dbReference>
<dbReference type="InterPro" id="IPR004211">
    <property type="entry name" value="Endonuclease_7"/>
</dbReference>
<dbReference type="SUPFAM" id="SSF54060">
    <property type="entry name" value="His-Me finger endonucleases"/>
    <property type="match status" value="1"/>
</dbReference>
<protein>
    <submittedName>
        <fullName evidence="1">Endonuclease VII</fullName>
    </submittedName>
</protein>
<dbReference type="Proteomes" id="UP000295568">
    <property type="component" value="Segment"/>
</dbReference>
<sequence length="242" mass="26730">MPYSENIRCLTPGCGGRRVGKGRCVKCYEDWQIQNGYPNGKCRGQECDLPVSSKSLGLCHSHACRYRRHKSGQKSQGDPLRPLGSRQPCSISGCKRVHSSHGYCRYHKKRVVDGFVPASERPKGPPASCRVSECSRQSQQAGYCTKHYARFYRYKLSPTDFEGLIEGQGGRCAICDSRFDMSRPGLIHVDHDHGCCAGGTTCGECVRGLLCRSCNWGLGNFSDDPRRLDAAIRYLSATGGQP</sequence>
<keyword evidence="2" id="KW-1185">Reference proteome</keyword>
<dbReference type="GeneID" id="55012083"/>
<proteinExistence type="predicted"/>
<organism evidence="1 2">
    <name type="scientific">Gordonia phage BrutonGaster</name>
    <dbReference type="NCBI Taxonomy" id="2530116"/>
    <lineage>
        <taxon>Viruses</taxon>
        <taxon>Duplodnaviria</taxon>
        <taxon>Heunggongvirae</taxon>
        <taxon>Uroviricota</taxon>
        <taxon>Caudoviricetes</taxon>
        <taxon>Oneupvirus</taxon>
        <taxon>Oneupvirus brutongaster</taxon>
    </lineage>
</organism>
<dbReference type="RefSeq" id="YP_009820641.1">
    <property type="nucleotide sequence ID" value="NC_048169.1"/>
</dbReference>
<reference evidence="1 2" key="1">
    <citation type="submission" date="2019-02" db="EMBL/GenBank/DDBJ databases">
        <authorList>
            <person name="Rowley M."/>
            <person name="Stucki C."/>
            <person name="Ghiringhelli B."/>
            <person name="Naegele L."/>
            <person name="Emmons C.B."/>
            <person name="Slowan-Pomeroy T."/>
            <person name="Briggs L.A."/>
            <person name="Garlena R.A."/>
            <person name="Russell D.A."/>
            <person name="Pope W.H."/>
            <person name="Molloy S.D."/>
            <person name="Jacobs-Sera D."/>
            <person name="Hatfull G.F."/>
        </authorList>
    </citation>
    <scope>NUCLEOTIDE SEQUENCE [LARGE SCALE GENOMIC DNA]</scope>
</reference>
<dbReference type="Gene3D" id="3.40.1800.10">
    <property type="entry name" value="His-Me finger endonucleases"/>
    <property type="match status" value="1"/>
</dbReference>
<keyword evidence="1" id="KW-0378">Hydrolase</keyword>